<gene>
    <name evidence="2" type="ORF">CIK66_04745</name>
</gene>
<keyword evidence="1" id="KW-0472">Membrane</keyword>
<organism evidence="2 3">
    <name type="scientific">Brachybacterium alimentarium</name>
    <dbReference type="NCBI Taxonomy" id="47845"/>
    <lineage>
        <taxon>Bacteria</taxon>
        <taxon>Bacillati</taxon>
        <taxon>Actinomycetota</taxon>
        <taxon>Actinomycetes</taxon>
        <taxon>Micrococcales</taxon>
        <taxon>Dermabacteraceae</taxon>
        <taxon>Brachybacterium</taxon>
    </lineage>
</organism>
<feature type="transmembrane region" description="Helical" evidence="1">
    <location>
        <begin position="79"/>
        <end position="100"/>
    </location>
</feature>
<proteinExistence type="predicted"/>
<feature type="transmembrane region" description="Helical" evidence="1">
    <location>
        <begin position="112"/>
        <end position="132"/>
    </location>
</feature>
<keyword evidence="3" id="KW-1185">Reference proteome</keyword>
<dbReference type="InterPro" id="IPR046283">
    <property type="entry name" value="DUF6320"/>
</dbReference>
<evidence type="ECO:0000313" key="3">
    <source>
        <dbReference type="Proteomes" id="UP000218598"/>
    </source>
</evidence>
<evidence type="ECO:0008006" key="4">
    <source>
        <dbReference type="Google" id="ProtNLM"/>
    </source>
</evidence>
<feature type="transmembrane region" description="Helical" evidence="1">
    <location>
        <begin position="167"/>
        <end position="187"/>
    </location>
</feature>
<dbReference type="EMBL" id="NRGR01000008">
    <property type="protein sequence ID" value="PCC40231.1"/>
    <property type="molecule type" value="Genomic_DNA"/>
</dbReference>
<sequence>MSRCVDCGVDVEGTWSRCPLCGAALREPQEPGERTPSPLPDVPLRFSRSRLLRALVLTSLALVLASFLVQLLISPGVSGLGVLRSVWLAVASLWLVALMAVRKRRNIAKSTVYFVVLAGLVCVYWDFLLGWSAWSLTYVVPILCASSLLAVMIVVRVMRIEVGEHIVYSGLIVILGLTPLVFLALGWVNTPLPSALCGALCVLALGLLQLSSGSAARHELAKRLHL</sequence>
<dbReference type="Pfam" id="PF19845">
    <property type="entry name" value="DUF6320"/>
    <property type="match status" value="1"/>
</dbReference>
<dbReference type="AlphaFoldDB" id="A0A2A3YLR5"/>
<keyword evidence="1" id="KW-0812">Transmembrane</keyword>
<accession>A0A2A3YLR5</accession>
<evidence type="ECO:0000313" key="2">
    <source>
        <dbReference type="EMBL" id="PCC40231.1"/>
    </source>
</evidence>
<dbReference type="OrthoDB" id="2164897at2"/>
<feature type="transmembrane region" description="Helical" evidence="1">
    <location>
        <begin position="54"/>
        <end position="73"/>
    </location>
</feature>
<name>A0A2A3YLR5_9MICO</name>
<dbReference type="Proteomes" id="UP000218598">
    <property type="component" value="Unassembled WGS sequence"/>
</dbReference>
<protein>
    <recommendedName>
        <fullName evidence="4">Zinc ribbon domain-containing protein</fullName>
    </recommendedName>
</protein>
<feature type="transmembrane region" description="Helical" evidence="1">
    <location>
        <begin position="138"/>
        <end position="155"/>
    </location>
</feature>
<feature type="transmembrane region" description="Helical" evidence="1">
    <location>
        <begin position="193"/>
        <end position="216"/>
    </location>
</feature>
<evidence type="ECO:0000256" key="1">
    <source>
        <dbReference type="SAM" id="Phobius"/>
    </source>
</evidence>
<reference evidence="2 3" key="1">
    <citation type="journal article" date="2017" name="Elife">
        <title>Extensive horizontal gene transfer in cheese-associated bacteria.</title>
        <authorList>
            <person name="Bonham K.S."/>
            <person name="Wolfe B.E."/>
            <person name="Dutton R.J."/>
        </authorList>
    </citation>
    <scope>NUCLEOTIDE SEQUENCE [LARGE SCALE GENOMIC DNA]</scope>
    <source>
        <strain evidence="2 3">341_9</strain>
    </source>
</reference>
<comment type="caution">
    <text evidence="2">The sequence shown here is derived from an EMBL/GenBank/DDBJ whole genome shotgun (WGS) entry which is preliminary data.</text>
</comment>
<keyword evidence="1" id="KW-1133">Transmembrane helix</keyword>